<comment type="caution">
    <text evidence="1">The sequence shown here is derived from an EMBL/GenBank/DDBJ whole genome shotgun (WGS) entry which is preliminary data.</text>
</comment>
<accession>A0ABP9VH89</accession>
<protein>
    <submittedName>
        <fullName evidence="1">Uncharacterized protein</fullName>
    </submittedName>
</protein>
<name>A0ABP9VH89_9DEIO</name>
<dbReference type="EMBL" id="BAABRN010000081">
    <property type="protein sequence ID" value="GAA5504021.1"/>
    <property type="molecule type" value="Genomic_DNA"/>
</dbReference>
<sequence length="76" mass="8382">MLSGDSLRAAIEAAPLFAFQGTQYRATSLTYFRTLESSEGAWLNNNRMTPARLSRAMYLADGMDVALREATQGYQG</sequence>
<dbReference type="Proteomes" id="UP001458946">
    <property type="component" value="Unassembled WGS sequence"/>
</dbReference>
<reference evidence="1 2" key="1">
    <citation type="submission" date="2024-02" db="EMBL/GenBank/DDBJ databases">
        <title>Deinococcus xinjiangensis NBRC 107630.</title>
        <authorList>
            <person name="Ichikawa N."/>
            <person name="Katano-Makiyama Y."/>
            <person name="Hidaka K."/>
        </authorList>
    </citation>
    <scope>NUCLEOTIDE SEQUENCE [LARGE SCALE GENOMIC DNA]</scope>
    <source>
        <strain evidence="1 2">NBRC 107630</strain>
    </source>
</reference>
<keyword evidence="2" id="KW-1185">Reference proteome</keyword>
<gene>
    <name evidence="1" type="ORF">Dxin01_03789</name>
</gene>
<organism evidence="1 2">
    <name type="scientific">Deinococcus xinjiangensis</name>
    <dbReference type="NCBI Taxonomy" id="457454"/>
    <lineage>
        <taxon>Bacteria</taxon>
        <taxon>Thermotogati</taxon>
        <taxon>Deinococcota</taxon>
        <taxon>Deinococci</taxon>
        <taxon>Deinococcales</taxon>
        <taxon>Deinococcaceae</taxon>
        <taxon>Deinococcus</taxon>
    </lineage>
</organism>
<evidence type="ECO:0000313" key="2">
    <source>
        <dbReference type="Proteomes" id="UP001458946"/>
    </source>
</evidence>
<evidence type="ECO:0000313" key="1">
    <source>
        <dbReference type="EMBL" id="GAA5504021.1"/>
    </source>
</evidence>
<proteinExistence type="predicted"/>
<dbReference type="RefSeq" id="WP_353543986.1">
    <property type="nucleotide sequence ID" value="NZ_BAABRN010000081.1"/>
</dbReference>